<dbReference type="AlphaFoldDB" id="A0AA39C8X2"/>
<evidence type="ECO:0000313" key="2">
    <source>
        <dbReference type="EMBL" id="KAK0159769.1"/>
    </source>
</evidence>
<reference evidence="2" key="1">
    <citation type="journal article" date="2023" name="bioRxiv">
        <title>Scaffold-level genome assemblies of two parasitoid biocontrol wasps reveal the parthenogenesis mechanism and an associated novel virus.</title>
        <authorList>
            <person name="Inwood S."/>
            <person name="Skelly J."/>
            <person name="Guhlin J."/>
            <person name="Harrop T."/>
            <person name="Goldson S."/>
            <person name="Dearden P."/>
        </authorList>
    </citation>
    <scope>NUCLEOTIDE SEQUENCE</scope>
    <source>
        <strain evidence="2">Lincoln</strain>
        <tissue evidence="2">Whole body</tissue>
    </source>
</reference>
<gene>
    <name evidence="2" type="ORF">PV327_010846</name>
</gene>
<dbReference type="InterPro" id="IPR032062">
    <property type="entry name" value="DUF4803"/>
</dbReference>
<evidence type="ECO:0000313" key="3">
    <source>
        <dbReference type="Proteomes" id="UP001168972"/>
    </source>
</evidence>
<keyword evidence="1" id="KW-0732">Signal</keyword>
<dbReference type="Proteomes" id="UP001168972">
    <property type="component" value="Unassembled WGS sequence"/>
</dbReference>
<evidence type="ECO:0000256" key="1">
    <source>
        <dbReference type="SAM" id="SignalP"/>
    </source>
</evidence>
<protein>
    <submittedName>
        <fullName evidence="2">Uncharacterized protein</fullName>
    </submittedName>
</protein>
<proteinExistence type="predicted"/>
<reference evidence="2" key="2">
    <citation type="submission" date="2023-03" db="EMBL/GenBank/DDBJ databases">
        <authorList>
            <person name="Inwood S.N."/>
            <person name="Skelly J.G."/>
            <person name="Guhlin J."/>
            <person name="Harrop T.W.R."/>
            <person name="Goldson S.G."/>
            <person name="Dearden P.K."/>
        </authorList>
    </citation>
    <scope>NUCLEOTIDE SEQUENCE</scope>
    <source>
        <strain evidence="2">Lincoln</strain>
        <tissue evidence="2">Whole body</tissue>
    </source>
</reference>
<dbReference type="PANTHER" id="PTHR47890:SF1">
    <property type="entry name" value="LD24308P"/>
    <property type="match status" value="1"/>
</dbReference>
<feature type="chain" id="PRO_5041369105" evidence="1">
    <location>
        <begin position="21"/>
        <end position="638"/>
    </location>
</feature>
<sequence length="638" mass="74161">MLRLFVSFMMISFVIQQVISFNNTEISFSNIPETFEFLEKMYKAGMDSIKSDNKMEKLKKKLDNLSEYSRVILHNEENEKIRSGSSRLFENNNVNNDLQDVKSELTIYMDDIDHWHNKSMMMNELENEKTLKMISNAILWGRKNLPHTMFHLHKLIVPGDNIFVREGFLSLMAQYVVKNYKDLCDNFISPQQWLYSVYIDIIITQMKGFITLAQLYSTRSAVDNEHYVQEFFDAKNIYFKRLMKYNELFIKYLAIFPNDIRRCNIKTPVRGGNFLTLEEYSQIIIKNEAELTSTNDYPSGTCKSSCNNIKNIKPPHINSSISNCVEIAGEAGGCEASNSAHEKWSWLEIGNGAEIYGHKDNNCKKTMKKGYRRLFYYCELCSCTFENWNTKLSISRISLTPQMADIANNMVVVGVRFVIYDRAIHLQIKQAKASKDGFIKTPGEWKPLDKNYDNKTTVFQYFVLTPKLQHNYLNLDDVGVHSEQVVTGVKFHKNLGLELRVHTTAYNYTSGMLLKDHHWRGPEKYHVHKEDYQRERIEIDLSNVDDPLRTQDYYPDRKSNKKVKFQHTSMKKDLGQNTIPFFDAQPAEVVPGFVLGGIGLFHRSHDGFGGFIAPRLFTHNITSILQASMRHMRKKDSF</sequence>
<feature type="signal peptide" evidence="1">
    <location>
        <begin position="1"/>
        <end position="20"/>
    </location>
</feature>
<dbReference type="Pfam" id="PF16061">
    <property type="entry name" value="DUF4803"/>
    <property type="match status" value="1"/>
</dbReference>
<name>A0AA39C8X2_MICHY</name>
<dbReference type="PANTHER" id="PTHR47890">
    <property type="entry name" value="LD24308P"/>
    <property type="match status" value="1"/>
</dbReference>
<comment type="caution">
    <text evidence="2">The sequence shown here is derived from an EMBL/GenBank/DDBJ whole genome shotgun (WGS) entry which is preliminary data.</text>
</comment>
<organism evidence="2 3">
    <name type="scientific">Microctonus hyperodae</name>
    <name type="common">Parasitoid wasp</name>
    <dbReference type="NCBI Taxonomy" id="165561"/>
    <lineage>
        <taxon>Eukaryota</taxon>
        <taxon>Metazoa</taxon>
        <taxon>Ecdysozoa</taxon>
        <taxon>Arthropoda</taxon>
        <taxon>Hexapoda</taxon>
        <taxon>Insecta</taxon>
        <taxon>Pterygota</taxon>
        <taxon>Neoptera</taxon>
        <taxon>Endopterygota</taxon>
        <taxon>Hymenoptera</taxon>
        <taxon>Apocrita</taxon>
        <taxon>Ichneumonoidea</taxon>
        <taxon>Braconidae</taxon>
        <taxon>Euphorinae</taxon>
        <taxon>Microctonus</taxon>
    </lineage>
</organism>
<accession>A0AA39C8X2</accession>
<keyword evidence="3" id="KW-1185">Reference proteome</keyword>
<dbReference type="EMBL" id="JAQQBR010001836">
    <property type="protein sequence ID" value="KAK0159769.1"/>
    <property type="molecule type" value="Genomic_DNA"/>
</dbReference>